<reference evidence="1 2" key="1">
    <citation type="journal article" date="2019" name="Appl. Microbiol. Biotechnol.">
        <title>Differential efficiency of wild type rhizogenic strains for rol gene transformation of plants.</title>
        <authorList>
            <person name="Desmet S."/>
            <person name="De Keyser E."/>
            <person name="Van Vaerenbergh J."/>
            <person name="Baeyen S."/>
            <person name="Van Huylenbroeck J."/>
            <person name="Geelen D."/>
            <person name="Dhooghe E."/>
        </authorList>
    </citation>
    <scope>NUCLEOTIDE SEQUENCE [LARGE SCALE GENOMIC DNA]</scope>
    <source>
        <strain evidence="1 2">GBBC3284</strain>
    </source>
</reference>
<protein>
    <recommendedName>
        <fullName evidence="3">Lipoprotein</fullName>
    </recommendedName>
</protein>
<dbReference type="PROSITE" id="PS51257">
    <property type="entry name" value="PROKAR_LIPOPROTEIN"/>
    <property type="match status" value="1"/>
</dbReference>
<accession>A0A546XNT9</accession>
<dbReference type="RefSeq" id="WP_142839369.1">
    <property type="nucleotide sequence ID" value="NZ_JAPZAA010000001.1"/>
</dbReference>
<name>A0A546XNT9_RHIRH</name>
<evidence type="ECO:0000313" key="1">
    <source>
        <dbReference type="EMBL" id="TRB02412.1"/>
    </source>
</evidence>
<dbReference type="EMBL" id="SGNY01000001">
    <property type="protein sequence ID" value="TRB02412.1"/>
    <property type="molecule type" value="Genomic_DNA"/>
</dbReference>
<proteinExistence type="predicted"/>
<dbReference type="InterPro" id="IPR020349">
    <property type="entry name" value="Uncharacterised_14.7kDa"/>
</dbReference>
<organism evidence="1 2">
    <name type="scientific">Rhizobium rhizogenes</name>
    <name type="common">Agrobacterium rhizogenes</name>
    <dbReference type="NCBI Taxonomy" id="359"/>
    <lineage>
        <taxon>Bacteria</taxon>
        <taxon>Pseudomonadati</taxon>
        <taxon>Pseudomonadota</taxon>
        <taxon>Alphaproteobacteria</taxon>
        <taxon>Hyphomicrobiales</taxon>
        <taxon>Rhizobiaceae</taxon>
        <taxon>Rhizobium/Agrobacterium group</taxon>
        <taxon>Rhizobium</taxon>
    </lineage>
</organism>
<evidence type="ECO:0000313" key="2">
    <source>
        <dbReference type="Proteomes" id="UP000315434"/>
    </source>
</evidence>
<dbReference type="Pfam" id="PF17267">
    <property type="entry name" value="DUF5333"/>
    <property type="match status" value="1"/>
</dbReference>
<dbReference type="OrthoDB" id="7658992at2"/>
<dbReference type="AlphaFoldDB" id="A0A546XNT9"/>
<sequence>MKIRLGVLAALVLMSCSTQEKSVQKPFSSADVGREMTAYTVMVAKARLVQRKCPELEMSFKALLAATEKYPAMQRISAGNNATAEIENSIDKTAVVDGITQFEAANGLRGADQKAFCRFGHEQIAKKTETGRLLQLKKAL</sequence>
<comment type="caution">
    <text evidence="1">The sequence shown here is derived from an EMBL/GenBank/DDBJ whole genome shotgun (WGS) entry which is preliminary data.</text>
</comment>
<gene>
    <name evidence="1" type="ORF">EXN68_01550</name>
</gene>
<dbReference type="Proteomes" id="UP000315434">
    <property type="component" value="Unassembled WGS sequence"/>
</dbReference>
<evidence type="ECO:0008006" key="3">
    <source>
        <dbReference type="Google" id="ProtNLM"/>
    </source>
</evidence>